<keyword evidence="3 6" id="KW-0812">Transmembrane</keyword>
<feature type="transmembrane region" description="Helical" evidence="6">
    <location>
        <begin position="195"/>
        <end position="216"/>
    </location>
</feature>
<comment type="subcellular location">
    <subcellularLocation>
        <location evidence="1">Cell membrane</location>
        <topology evidence="1">Multi-pass membrane protein</topology>
    </subcellularLocation>
</comment>
<organism evidence="7 8">
    <name type="scientific">Paenibacillus spongiae</name>
    <dbReference type="NCBI Taxonomy" id="2909671"/>
    <lineage>
        <taxon>Bacteria</taxon>
        <taxon>Bacillati</taxon>
        <taxon>Bacillota</taxon>
        <taxon>Bacilli</taxon>
        <taxon>Bacillales</taxon>
        <taxon>Paenibacillaceae</taxon>
        <taxon>Paenibacillus</taxon>
    </lineage>
</organism>
<dbReference type="PANTHER" id="PTHR30250:SF11">
    <property type="entry name" value="O-ANTIGEN TRANSPORTER-RELATED"/>
    <property type="match status" value="1"/>
</dbReference>
<feature type="transmembrane region" description="Helical" evidence="6">
    <location>
        <begin position="349"/>
        <end position="367"/>
    </location>
</feature>
<name>A0ABY5S209_9BACL</name>
<evidence type="ECO:0000256" key="6">
    <source>
        <dbReference type="SAM" id="Phobius"/>
    </source>
</evidence>
<proteinExistence type="predicted"/>
<protein>
    <submittedName>
        <fullName evidence="7">Oligosaccharide flippase family protein</fullName>
    </submittedName>
</protein>
<reference evidence="7" key="1">
    <citation type="submission" date="2022-01" db="EMBL/GenBank/DDBJ databases">
        <title>Paenibacillus spongiae sp. nov., isolated from marine sponge.</title>
        <authorList>
            <person name="Li Z."/>
            <person name="Zhang M."/>
        </authorList>
    </citation>
    <scope>NUCLEOTIDE SEQUENCE</scope>
    <source>
        <strain evidence="7">PHS-Z3</strain>
    </source>
</reference>
<dbReference type="Proteomes" id="UP001057877">
    <property type="component" value="Chromosome"/>
</dbReference>
<gene>
    <name evidence="7" type="ORF">L1F29_20915</name>
</gene>
<dbReference type="EMBL" id="CP091430">
    <property type="protein sequence ID" value="UVI27907.1"/>
    <property type="molecule type" value="Genomic_DNA"/>
</dbReference>
<evidence type="ECO:0000256" key="4">
    <source>
        <dbReference type="ARBA" id="ARBA00022989"/>
    </source>
</evidence>
<dbReference type="RefSeq" id="WP_258383995.1">
    <property type="nucleotide sequence ID" value="NZ_CP091430.1"/>
</dbReference>
<accession>A0ABY5S209</accession>
<keyword evidence="5 6" id="KW-0472">Membrane</keyword>
<evidence type="ECO:0000256" key="1">
    <source>
        <dbReference type="ARBA" id="ARBA00004651"/>
    </source>
</evidence>
<feature type="transmembrane region" description="Helical" evidence="6">
    <location>
        <begin position="171"/>
        <end position="189"/>
    </location>
</feature>
<feature type="transmembrane region" description="Helical" evidence="6">
    <location>
        <begin position="135"/>
        <end position="151"/>
    </location>
</feature>
<feature type="transmembrane region" description="Helical" evidence="6">
    <location>
        <begin position="319"/>
        <end position="343"/>
    </location>
</feature>
<evidence type="ECO:0000313" key="8">
    <source>
        <dbReference type="Proteomes" id="UP001057877"/>
    </source>
</evidence>
<feature type="transmembrane region" description="Helical" evidence="6">
    <location>
        <begin position="387"/>
        <end position="405"/>
    </location>
</feature>
<feature type="transmembrane region" description="Helical" evidence="6">
    <location>
        <begin position="275"/>
        <end position="298"/>
    </location>
</feature>
<dbReference type="InterPro" id="IPR050833">
    <property type="entry name" value="Poly_Biosynth_Transport"/>
</dbReference>
<evidence type="ECO:0000313" key="7">
    <source>
        <dbReference type="EMBL" id="UVI27907.1"/>
    </source>
</evidence>
<evidence type="ECO:0000256" key="2">
    <source>
        <dbReference type="ARBA" id="ARBA00022475"/>
    </source>
</evidence>
<evidence type="ECO:0000256" key="3">
    <source>
        <dbReference type="ARBA" id="ARBA00022692"/>
    </source>
</evidence>
<keyword evidence="4 6" id="KW-1133">Transmembrane helix</keyword>
<sequence length="470" mass="50410">MAKVETLAAQEQSSSVKKMLRRGGSISFLINSSGMALALLMQVMLARMLGAAAYGTYAFVSTVVTFLVFPTKLGFDTSIVRLVASYRAMNEWGFIKGLLRRANQIGMALSMTAMILGAVYLIFSSDSMTTERVVTYAAGLATIPLLTLATLRQSVLQALKDVLFSQMPEKIVRPIITMAILACWIGLFGNEADAGVAMISFAAAVAISWVIGAVVLRKRIGSQIEAVEPRYDTRSWTKLSVSLMLNAGMYLILGQLGVLMMGMMHSETESGLFSAAVRLATLAAFALTAVNMTAAPMLSELYATGKRKQLQHVCQTSGFSGFVFAAMLMVAFAAGGKLLLGLFGAEFRASYWPMLIMTFGQVVNAYCGQNGMMATMTGRQNALTKALIVSTILNIVLNVALIPLIGMIGAAIATTVGLVCWNVIMVVFVYRKMGILTVAWLPKRAWNRLLEAAPVPSVSGSETVQSGKEG</sequence>
<feature type="transmembrane region" description="Helical" evidence="6">
    <location>
        <begin position="105"/>
        <end position="123"/>
    </location>
</feature>
<dbReference type="Pfam" id="PF01943">
    <property type="entry name" value="Polysacc_synt"/>
    <property type="match status" value="1"/>
</dbReference>
<keyword evidence="2" id="KW-1003">Cell membrane</keyword>
<feature type="transmembrane region" description="Helical" evidence="6">
    <location>
        <begin position="411"/>
        <end position="430"/>
    </location>
</feature>
<dbReference type="PANTHER" id="PTHR30250">
    <property type="entry name" value="PST FAMILY PREDICTED COLANIC ACID TRANSPORTER"/>
    <property type="match status" value="1"/>
</dbReference>
<keyword evidence="8" id="KW-1185">Reference proteome</keyword>
<feature type="transmembrane region" description="Helical" evidence="6">
    <location>
        <begin position="243"/>
        <end position="263"/>
    </location>
</feature>
<feature type="transmembrane region" description="Helical" evidence="6">
    <location>
        <begin position="26"/>
        <end position="45"/>
    </location>
</feature>
<evidence type="ECO:0000256" key="5">
    <source>
        <dbReference type="ARBA" id="ARBA00023136"/>
    </source>
</evidence>
<feature type="transmembrane region" description="Helical" evidence="6">
    <location>
        <begin position="51"/>
        <end position="69"/>
    </location>
</feature>
<dbReference type="InterPro" id="IPR002797">
    <property type="entry name" value="Polysacc_synth"/>
</dbReference>